<evidence type="ECO:0000256" key="2">
    <source>
        <dbReference type="ARBA" id="ARBA00004687"/>
    </source>
</evidence>
<comment type="caution">
    <text evidence="13">The sequence shown here is derived from an EMBL/GenBank/DDBJ whole genome shotgun (WGS) entry which is preliminary data.</text>
</comment>
<evidence type="ECO:0008006" key="16">
    <source>
        <dbReference type="Google" id="ProtNLM"/>
    </source>
</evidence>
<evidence type="ECO:0000313" key="12">
    <source>
        <dbReference type="EMBL" id="MBM0242926.1"/>
    </source>
</evidence>
<feature type="transmembrane region" description="Helical" evidence="10">
    <location>
        <begin position="327"/>
        <end position="352"/>
    </location>
</feature>
<comment type="pathway">
    <text evidence="2">Glycolipid biosynthesis; glycosylphosphatidylinositol-anchor biosynthesis.</text>
</comment>
<accession>A0A3M0GYS8</accession>
<keyword evidence="7" id="KW-0256">Endoplasmic reticulum</keyword>
<evidence type="ECO:0000256" key="8">
    <source>
        <dbReference type="ARBA" id="ARBA00022989"/>
    </source>
</evidence>
<keyword evidence="4" id="KW-0328">Glycosyltransferase</keyword>
<keyword evidence="5" id="KW-0808">Transferase</keyword>
<sequence>MLRCWFYAALVAVAGTTIRLSVLAAMAAAQGDSLWGLLNKWDAEYYVDIARAGYIGADGAPSEETTLAFFPGFPLVVRAVSNLLGADVAGTAMALNFFFTIALSAGVMALARQMGMGTRGQVLGATVVSSAPMSIVFAMPYTEALFGALAMWAVVMLHDQRWIMAGVLIFLAAFVRLTAVDLIVVFAVMVFLQARRTWWAWLSVVVSALPLVGYIWWANRHLSAAGGYFGLQEKHWNSSFDGGRATVSWVAETLTSATNGGYLLSAAVIIAAPICLLLAWGRLPLPAWLFAAVLMANVLLSDGIMHSRPRLLLPAAVVLVPWVVKKGASASVAVGAWVLFGAWFSAYMLAVFEWAI</sequence>
<reference evidence="13 14" key="1">
    <citation type="submission" date="2018-10" db="EMBL/GenBank/DDBJ databases">
        <title>Corynebacterium macginleyi genome sequencing and assembly of the type strain and two clinical samples.</title>
        <authorList>
            <person name="Bernier A.-M."/>
            <person name="Bernard K."/>
        </authorList>
    </citation>
    <scope>NUCLEOTIDE SEQUENCE [LARGE SCALE GENOMIC DNA]</scope>
    <source>
        <strain evidence="13 14">NML 120205</strain>
    </source>
</reference>
<evidence type="ECO:0000313" key="15">
    <source>
        <dbReference type="Proteomes" id="UP001518680"/>
    </source>
</evidence>
<evidence type="ECO:0000256" key="10">
    <source>
        <dbReference type="SAM" id="Phobius"/>
    </source>
</evidence>
<keyword evidence="15" id="KW-1185">Reference proteome</keyword>
<dbReference type="AlphaFoldDB" id="A0A3M0GYS8"/>
<name>A0A3M0GYS8_9CORY</name>
<comment type="subcellular location">
    <subcellularLocation>
        <location evidence="1">Endoplasmic reticulum membrane</location>
        <topology evidence="1">Multi-pass membrane protein</topology>
    </subcellularLocation>
</comment>
<dbReference type="InterPro" id="IPR007315">
    <property type="entry name" value="PIG-V/Gpi18"/>
</dbReference>
<feature type="signal peptide" evidence="11">
    <location>
        <begin position="1"/>
        <end position="24"/>
    </location>
</feature>
<dbReference type="UniPathway" id="UPA00196"/>
<keyword evidence="3" id="KW-0337">GPI-anchor biosynthesis</keyword>
<evidence type="ECO:0000256" key="4">
    <source>
        <dbReference type="ARBA" id="ARBA00022676"/>
    </source>
</evidence>
<keyword evidence="8 10" id="KW-1133">Transmembrane helix</keyword>
<keyword evidence="11" id="KW-0732">Signal</keyword>
<dbReference type="PANTHER" id="PTHR12468:SF2">
    <property type="entry name" value="GPI MANNOSYLTRANSFERASE 2"/>
    <property type="match status" value="1"/>
</dbReference>
<evidence type="ECO:0000256" key="11">
    <source>
        <dbReference type="SAM" id="SignalP"/>
    </source>
</evidence>
<protein>
    <recommendedName>
        <fullName evidence="16">GPI mannosyltransferase 2</fullName>
    </recommendedName>
</protein>
<keyword evidence="6 10" id="KW-0812">Transmembrane</keyword>
<feature type="transmembrane region" description="Helical" evidence="10">
    <location>
        <begin position="198"/>
        <end position="217"/>
    </location>
</feature>
<evidence type="ECO:0000313" key="13">
    <source>
        <dbReference type="EMBL" id="RMB63773.1"/>
    </source>
</evidence>
<dbReference type="EMBL" id="JAACBX020000001">
    <property type="protein sequence ID" value="MBM0242926.1"/>
    <property type="molecule type" value="Genomic_DNA"/>
</dbReference>
<dbReference type="PANTHER" id="PTHR12468">
    <property type="entry name" value="GPI MANNOSYLTRANSFERASE 2"/>
    <property type="match status" value="1"/>
</dbReference>
<feature type="transmembrane region" description="Helical" evidence="10">
    <location>
        <begin position="287"/>
        <end position="307"/>
    </location>
</feature>
<dbReference type="OrthoDB" id="151635at2"/>
<feature type="transmembrane region" description="Helical" evidence="10">
    <location>
        <begin position="262"/>
        <end position="280"/>
    </location>
</feature>
<feature type="transmembrane region" description="Helical" evidence="10">
    <location>
        <begin position="162"/>
        <end position="191"/>
    </location>
</feature>
<evidence type="ECO:0000256" key="3">
    <source>
        <dbReference type="ARBA" id="ARBA00022502"/>
    </source>
</evidence>
<evidence type="ECO:0000256" key="5">
    <source>
        <dbReference type="ARBA" id="ARBA00022679"/>
    </source>
</evidence>
<evidence type="ECO:0000313" key="14">
    <source>
        <dbReference type="Proteomes" id="UP000270649"/>
    </source>
</evidence>
<organism evidence="13 14">
    <name type="scientific">Corynebacterium macginleyi</name>
    <dbReference type="NCBI Taxonomy" id="38290"/>
    <lineage>
        <taxon>Bacteria</taxon>
        <taxon>Bacillati</taxon>
        <taxon>Actinomycetota</taxon>
        <taxon>Actinomycetes</taxon>
        <taxon>Mycobacteriales</taxon>
        <taxon>Corynebacteriaceae</taxon>
        <taxon>Corynebacterium</taxon>
    </lineage>
</organism>
<dbReference type="Proteomes" id="UP000270649">
    <property type="component" value="Unassembled WGS sequence"/>
</dbReference>
<evidence type="ECO:0000256" key="9">
    <source>
        <dbReference type="ARBA" id="ARBA00023136"/>
    </source>
</evidence>
<dbReference type="GO" id="GO:0016020">
    <property type="term" value="C:membrane"/>
    <property type="evidence" value="ECO:0007669"/>
    <property type="project" value="GOC"/>
</dbReference>
<dbReference type="RefSeq" id="WP_121927485.1">
    <property type="nucleotide sequence ID" value="NZ_CP068291.1"/>
</dbReference>
<dbReference type="GO" id="GO:0006506">
    <property type="term" value="P:GPI anchor biosynthetic process"/>
    <property type="evidence" value="ECO:0007669"/>
    <property type="project" value="UniProtKB-UniPathway"/>
</dbReference>
<proteinExistence type="predicted"/>
<feature type="transmembrane region" description="Helical" evidence="10">
    <location>
        <begin position="88"/>
        <end position="110"/>
    </location>
</feature>
<dbReference type="GO" id="GO:0000009">
    <property type="term" value="F:alpha-1,6-mannosyltransferase activity"/>
    <property type="evidence" value="ECO:0007669"/>
    <property type="project" value="InterPro"/>
</dbReference>
<dbReference type="GO" id="GO:0004376">
    <property type="term" value="F:GPI mannosyltransferase activity"/>
    <property type="evidence" value="ECO:0007669"/>
    <property type="project" value="InterPro"/>
</dbReference>
<dbReference type="Proteomes" id="UP001518680">
    <property type="component" value="Unassembled WGS sequence"/>
</dbReference>
<feature type="chain" id="PRO_5039641629" description="GPI mannosyltransferase 2" evidence="11">
    <location>
        <begin position="25"/>
        <end position="356"/>
    </location>
</feature>
<evidence type="ECO:0000256" key="7">
    <source>
        <dbReference type="ARBA" id="ARBA00022824"/>
    </source>
</evidence>
<evidence type="ECO:0000256" key="1">
    <source>
        <dbReference type="ARBA" id="ARBA00004477"/>
    </source>
</evidence>
<keyword evidence="9 10" id="KW-0472">Membrane</keyword>
<reference evidence="12 15" key="2">
    <citation type="submission" date="2021-01" db="EMBL/GenBank/DDBJ databases">
        <title>Complete genome sequences of Corynebacterium macginleyi strains isolated from infectious keratitis.</title>
        <authorList>
            <person name="Sagerfors S."/>
            <person name="Poehlein A."/>
            <person name="Soderquist B."/>
            <person name="Bruggemann H."/>
        </authorList>
    </citation>
    <scope>NUCLEOTIDE SEQUENCE [LARGE SCALE GENOMIC DNA]</scope>
    <source>
        <strain evidence="12 15">12T220</strain>
    </source>
</reference>
<evidence type="ECO:0000256" key="6">
    <source>
        <dbReference type="ARBA" id="ARBA00022692"/>
    </source>
</evidence>
<dbReference type="EMBL" id="REGC01000002">
    <property type="protein sequence ID" value="RMB63773.1"/>
    <property type="molecule type" value="Genomic_DNA"/>
</dbReference>
<gene>
    <name evidence="13" type="ORF">D9543_02405</name>
    <name evidence="12" type="ORF">GWO63_001095</name>
</gene>